<name>A0A3R8JR94_9FIRM</name>
<protein>
    <submittedName>
        <fullName evidence="1">Uncharacterized protein</fullName>
    </submittedName>
</protein>
<dbReference type="GO" id="GO:0004521">
    <property type="term" value="F:RNA endonuclease activity"/>
    <property type="evidence" value="ECO:0007669"/>
    <property type="project" value="InterPro"/>
</dbReference>
<gene>
    <name evidence="1" type="ORF">EBB54_22855</name>
</gene>
<evidence type="ECO:0000313" key="2">
    <source>
        <dbReference type="Proteomes" id="UP000274920"/>
    </source>
</evidence>
<reference evidence="1" key="1">
    <citation type="submission" date="2018-10" db="EMBL/GenBank/DDBJ databases">
        <title>Schaedlerella arabinophila gen. nov. sp. nov., isolated from the mouse intestinal tract and comparative analysis with the genome of the closely related altered Schaedler flora strain ASF502.</title>
        <authorList>
            <person name="Miyake S."/>
            <person name="Soh M."/>
            <person name="Seedorf H."/>
        </authorList>
    </citation>
    <scope>NUCLEOTIDE SEQUENCE [LARGE SCALE GENOMIC DNA]</scope>
    <source>
        <strain evidence="1">DSM 106076</strain>
    </source>
</reference>
<dbReference type="AlphaFoldDB" id="A0A3R8JR94"/>
<dbReference type="InterPro" id="IPR053735">
    <property type="entry name" value="Type_III_TA_endoRNase"/>
</dbReference>
<dbReference type="InterPro" id="IPR025911">
    <property type="entry name" value="ToxN/AbiQ_toxin"/>
</dbReference>
<keyword evidence="2" id="KW-1185">Reference proteome</keyword>
<dbReference type="Proteomes" id="UP000274920">
    <property type="component" value="Unassembled WGS sequence"/>
</dbReference>
<sequence length="82" mass="9800">MSKDIFPYSLLFRRSNMDLFFYDADYVKYLKAAEKTKRGFTRVPDVEYENERKMVCGAVLEMNGYKYYVPVSSYKKKQPNNL</sequence>
<organism evidence="1 2">
    <name type="scientific">Schaedlerella arabinosiphila</name>
    <dbReference type="NCBI Taxonomy" id="2044587"/>
    <lineage>
        <taxon>Bacteria</taxon>
        <taxon>Bacillati</taxon>
        <taxon>Bacillota</taxon>
        <taxon>Clostridia</taxon>
        <taxon>Lachnospirales</taxon>
        <taxon>Lachnospiraceae</taxon>
        <taxon>Schaedlerella</taxon>
    </lineage>
</organism>
<evidence type="ECO:0000313" key="1">
    <source>
        <dbReference type="EMBL" id="RRK33880.1"/>
    </source>
</evidence>
<accession>A0A3R8JR94</accession>
<dbReference type="Gene3D" id="3.10.129.130">
    <property type="match status" value="1"/>
</dbReference>
<dbReference type="GO" id="GO:0003723">
    <property type="term" value="F:RNA binding"/>
    <property type="evidence" value="ECO:0007669"/>
    <property type="project" value="InterPro"/>
</dbReference>
<dbReference type="Pfam" id="PF13958">
    <property type="entry name" value="ToxN_toxin"/>
    <property type="match status" value="1"/>
</dbReference>
<comment type="caution">
    <text evidence="1">The sequence shown here is derived from an EMBL/GenBank/DDBJ whole genome shotgun (WGS) entry which is preliminary data.</text>
</comment>
<proteinExistence type="predicted"/>
<dbReference type="EMBL" id="RHJS01000002">
    <property type="protein sequence ID" value="RRK33880.1"/>
    <property type="molecule type" value="Genomic_DNA"/>
</dbReference>